<accession>A0ABQ4ULC8</accession>
<feature type="coiled-coil region" evidence="1">
    <location>
        <begin position="180"/>
        <end position="207"/>
    </location>
</feature>
<evidence type="ECO:0000259" key="2">
    <source>
        <dbReference type="Pfam" id="PF01548"/>
    </source>
</evidence>
<dbReference type="RefSeq" id="WP_238228937.1">
    <property type="nucleotide sequence ID" value="NZ_BAAADH010000034.1"/>
</dbReference>
<dbReference type="Pfam" id="PF02371">
    <property type="entry name" value="Transposase_20"/>
    <property type="match status" value="1"/>
</dbReference>
<dbReference type="PANTHER" id="PTHR33055">
    <property type="entry name" value="TRANSPOSASE FOR INSERTION SEQUENCE ELEMENT IS1111A"/>
    <property type="match status" value="1"/>
</dbReference>
<keyword evidence="1" id="KW-0175">Coiled coil</keyword>
<dbReference type="Proteomes" id="UP001055039">
    <property type="component" value="Unassembled WGS sequence"/>
</dbReference>
<protein>
    <submittedName>
        <fullName evidence="4">IS110 family transposase ISMdi12</fullName>
    </submittedName>
</protein>
<proteinExistence type="predicted"/>
<sequence length="341" mass="37571">MDPIAIVGLDLAKRIFQVHGARADGSVALRKKLSRPQVLTFFAQLPACIVAMEACASAHEWGRAIRELGHEVRLIPPIYVKPFIKRQKNDAADAEAIAEAASRPTMRFVAIKSEAQQARAMIFRTRDLLVRQRTQLINALRGHLAEHGIVAPQGATNVRQLALAIDDVATALDPLVADLSRLYLDQIRDLDARISELEKRVAQEAKRSGMTSRLMTMPGIGPITAMAIETFAPPMATFKRGRDFAAWLGLVPRQFSSGGKQVLGRVSKMGQRDIRRLLIIGAMTVIRWSIRKGAPAGSWLARMLPRKPRLVLAIALANKMARAAWAMLMKNESYRAPVPAA</sequence>
<evidence type="ECO:0000313" key="4">
    <source>
        <dbReference type="EMBL" id="GJE68081.1"/>
    </source>
</evidence>
<reference evidence="4" key="2">
    <citation type="submission" date="2021-08" db="EMBL/GenBank/DDBJ databases">
        <authorList>
            <person name="Tani A."/>
            <person name="Ola A."/>
            <person name="Ogura Y."/>
            <person name="Katsura K."/>
            <person name="Hayashi T."/>
        </authorList>
    </citation>
    <scope>NUCLEOTIDE SEQUENCE</scope>
    <source>
        <strain evidence="4">NBRC 15686</strain>
    </source>
</reference>
<evidence type="ECO:0000256" key="1">
    <source>
        <dbReference type="SAM" id="Coils"/>
    </source>
</evidence>
<feature type="domain" description="Transposase IS110-like N-terminal" evidence="2">
    <location>
        <begin position="7"/>
        <end position="146"/>
    </location>
</feature>
<reference evidence="4" key="1">
    <citation type="journal article" date="2021" name="Front. Microbiol.">
        <title>Comprehensive Comparative Genomics and Phenotyping of Methylobacterium Species.</title>
        <authorList>
            <person name="Alessa O."/>
            <person name="Ogura Y."/>
            <person name="Fujitani Y."/>
            <person name="Takami H."/>
            <person name="Hayashi T."/>
            <person name="Sahin N."/>
            <person name="Tani A."/>
        </authorList>
    </citation>
    <scope>NUCLEOTIDE SEQUENCE</scope>
    <source>
        <strain evidence="4">NBRC 15686</strain>
    </source>
</reference>
<organism evidence="4 5">
    <name type="scientific">Methylorubrum aminovorans</name>
    <dbReference type="NCBI Taxonomy" id="269069"/>
    <lineage>
        <taxon>Bacteria</taxon>
        <taxon>Pseudomonadati</taxon>
        <taxon>Pseudomonadota</taxon>
        <taxon>Alphaproteobacteria</taxon>
        <taxon>Hyphomicrobiales</taxon>
        <taxon>Methylobacteriaceae</taxon>
        <taxon>Methylorubrum</taxon>
    </lineage>
</organism>
<gene>
    <name evidence="4" type="ORF">LNAOJCKE_5317</name>
</gene>
<dbReference type="NCBIfam" id="NF033542">
    <property type="entry name" value="transpos_IS110"/>
    <property type="match status" value="1"/>
</dbReference>
<keyword evidence="5" id="KW-1185">Reference proteome</keyword>
<comment type="caution">
    <text evidence="4">The sequence shown here is derived from an EMBL/GenBank/DDBJ whole genome shotgun (WGS) entry which is preliminary data.</text>
</comment>
<dbReference type="PANTHER" id="PTHR33055:SF3">
    <property type="entry name" value="PUTATIVE TRANSPOSASE FOR IS117-RELATED"/>
    <property type="match status" value="1"/>
</dbReference>
<name>A0ABQ4ULC8_9HYPH</name>
<dbReference type="Pfam" id="PF01548">
    <property type="entry name" value="DEDD_Tnp_IS110"/>
    <property type="match status" value="1"/>
</dbReference>
<evidence type="ECO:0000313" key="5">
    <source>
        <dbReference type="Proteomes" id="UP001055039"/>
    </source>
</evidence>
<evidence type="ECO:0000259" key="3">
    <source>
        <dbReference type="Pfam" id="PF02371"/>
    </source>
</evidence>
<feature type="domain" description="Transposase IS116/IS110/IS902 C-terminal" evidence="3">
    <location>
        <begin position="212"/>
        <end position="289"/>
    </location>
</feature>
<dbReference type="InterPro" id="IPR047650">
    <property type="entry name" value="Transpos_IS110"/>
</dbReference>
<dbReference type="InterPro" id="IPR003346">
    <property type="entry name" value="Transposase_20"/>
</dbReference>
<dbReference type="EMBL" id="BPRC01000042">
    <property type="protein sequence ID" value="GJE68081.1"/>
    <property type="molecule type" value="Genomic_DNA"/>
</dbReference>
<dbReference type="InterPro" id="IPR002525">
    <property type="entry name" value="Transp_IS110-like_N"/>
</dbReference>